<accession>A0A0F2DXU7</accession>
<dbReference type="Pfam" id="PF01695">
    <property type="entry name" value="IstB_IS21"/>
    <property type="match status" value="1"/>
</dbReference>
<dbReference type="PATRIC" id="fig|28037.215.peg.370"/>
<dbReference type="PANTHER" id="PTHR30050:SF4">
    <property type="entry name" value="ATP-BINDING PROTEIN RV3427C IN INSERTION SEQUENCE-RELATED"/>
    <property type="match status" value="1"/>
</dbReference>
<dbReference type="PANTHER" id="PTHR30050">
    <property type="entry name" value="CHROMOSOMAL REPLICATION INITIATOR PROTEIN DNAA"/>
    <property type="match status" value="1"/>
</dbReference>
<organism evidence="2 3">
    <name type="scientific">Streptococcus mitis</name>
    <dbReference type="NCBI Taxonomy" id="28037"/>
    <lineage>
        <taxon>Bacteria</taxon>
        <taxon>Bacillati</taxon>
        <taxon>Bacillota</taxon>
        <taxon>Bacilli</taxon>
        <taxon>Lactobacillales</taxon>
        <taxon>Streptococcaceae</taxon>
        <taxon>Streptococcus</taxon>
        <taxon>Streptococcus mitis group</taxon>
    </lineage>
</organism>
<evidence type="ECO:0000259" key="1">
    <source>
        <dbReference type="Pfam" id="PF01695"/>
    </source>
</evidence>
<dbReference type="GO" id="GO:0006260">
    <property type="term" value="P:DNA replication"/>
    <property type="evidence" value="ECO:0007669"/>
    <property type="project" value="TreeGrafter"/>
</dbReference>
<feature type="domain" description="IstB-like ATP-binding" evidence="1">
    <location>
        <begin position="117"/>
        <end position="246"/>
    </location>
</feature>
<dbReference type="Gene3D" id="3.40.50.300">
    <property type="entry name" value="P-loop containing nucleotide triphosphate hydrolases"/>
    <property type="match status" value="1"/>
</dbReference>
<dbReference type="GO" id="GO:0005524">
    <property type="term" value="F:ATP binding"/>
    <property type="evidence" value="ECO:0007669"/>
    <property type="project" value="InterPro"/>
</dbReference>
<protein>
    <submittedName>
        <fullName evidence="2">DNA replication protein DnaC</fullName>
    </submittedName>
</protein>
<gene>
    <name evidence="2" type="primary">dnaC_1</name>
    <name evidence="2" type="ORF">TZ93_00361</name>
</gene>
<dbReference type="AlphaFoldDB" id="A0A0F2DXU7"/>
<dbReference type="EMBL" id="JYGS01000001">
    <property type="protein sequence ID" value="KJQ75893.1"/>
    <property type="molecule type" value="Genomic_DNA"/>
</dbReference>
<dbReference type="Proteomes" id="UP000033590">
    <property type="component" value="Unassembled WGS sequence"/>
</dbReference>
<proteinExistence type="predicted"/>
<dbReference type="InterPro" id="IPR027417">
    <property type="entry name" value="P-loop_NTPase"/>
</dbReference>
<comment type="caution">
    <text evidence="2">The sequence shown here is derived from an EMBL/GenBank/DDBJ whole genome shotgun (WGS) entry which is preliminary data.</text>
</comment>
<sequence>MELLNTDQLNEKIKVTDELCPTHQINLVQFKKPDGYTSPYCMECTRENIKQTELEGIEKALGHDLDSSTYDVLARESTVSNELREASFSTFKAETKEEHEAKEFAIKQAKEYLNGMTGNTLIMGNPGTGKSHLCYSMAKVINEGYKSRNEPKSVLFVSITEIITRIQSGWQYRQSDFTEYDALKLLTEVDYLFIDDLGTESVMNSQKNEANNWVQAFLFKIFDKRDTTIINTNHNGKELARIYNDKLVSRIGKRSEGNVYNMTDIKDKRMKRNF</sequence>
<dbReference type="SUPFAM" id="SSF52540">
    <property type="entry name" value="P-loop containing nucleoside triphosphate hydrolases"/>
    <property type="match status" value="1"/>
</dbReference>
<dbReference type="RefSeq" id="WP_045605147.1">
    <property type="nucleotide sequence ID" value="NZ_JYGS01000001.1"/>
</dbReference>
<evidence type="ECO:0000313" key="2">
    <source>
        <dbReference type="EMBL" id="KJQ75893.1"/>
    </source>
</evidence>
<evidence type="ECO:0000313" key="3">
    <source>
        <dbReference type="Proteomes" id="UP000033590"/>
    </source>
</evidence>
<name>A0A0F2DXU7_STRMT</name>
<reference evidence="2 3" key="1">
    <citation type="submission" date="2015-02" db="EMBL/GenBank/DDBJ databases">
        <title>Evolution of amylase-binding proteins of oral streptococcal species.</title>
        <authorList>
            <person name="Haase E.M."/>
        </authorList>
    </citation>
    <scope>NUCLEOTIDE SEQUENCE [LARGE SCALE GENOMIC DNA]</scope>
    <source>
        <strain evidence="2 3">SK145</strain>
    </source>
</reference>
<dbReference type="InterPro" id="IPR002611">
    <property type="entry name" value="IstB_ATP-bd"/>
</dbReference>